<comment type="similarity">
    <text evidence="6">Belongs to the LptE lipoprotein family.</text>
</comment>
<dbReference type="Proteomes" id="UP000029223">
    <property type="component" value="Unassembled WGS sequence"/>
</dbReference>
<dbReference type="EMBL" id="BBMS01000023">
    <property type="protein sequence ID" value="GAL26918.1"/>
    <property type="molecule type" value="Genomic_DNA"/>
</dbReference>
<reference evidence="8" key="2">
    <citation type="submission" date="2014-09" db="EMBL/GenBank/DDBJ databases">
        <authorList>
            <consortium name="NBRP consortium"/>
            <person name="Sawabe T."/>
            <person name="Meirelles P."/>
            <person name="Nakanishi M."/>
            <person name="Sayaka M."/>
            <person name="Hattori M."/>
            <person name="Ohkuma M."/>
        </authorList>
    </citation>
    <scope>NUCLEOTIDE SEQUENCE [LARGE SCALE GENOMIC DNA]</scope>
    <source>
        <strain evidence="8">JCM 19239</strain>
    </source>
</reference>
<dbReference type="HAMAP" id="MF_01186">
    <property type="entry name" value="LPS_assembly_LptE"/>
    <property type="match status" value="1"/>
</dbReference>
<dbReference type="PROSITE" id="PS51257">
    <property type="entry name" value="PROKAR_LIPOPROTEIN"/>
    <property type="match status" value="1"/>
</dbReference>
<evidence type="ECO:0000256" key="2">
    <source>
        <dbReference type="ARBA" id="ARBA00023136"/>
    </source>
</evidence>
<organism evidence="7 8">
    <name type="scientific">Vibrio variabilis</name>
    <dbReference type="NCBI Taxonomy" id="990271"/>
    <lineage>
        <taxon>Bacteria</taxon>
        <taxon>Pseudomonadati</taxon>
        <taxon>Pseudomonadota</taxon>
        <taxon>Gammaproteobacteria</taxon>
        <taxon>Vibrionales</taxon>
        <taxon>Vibrionaceae</taxon>
        <taxon>Vibrio</taxon>
    </lineage>
</organism>
<dbReference type="PANTHER" id="PTHR38098">
    <property type="entry name" value="LPS-ASSEMBLY LIPOPROTEIN LPTE"/>
    <property type="match status" value="1"/>
</dbReference>
<keyword evidence="5 6" id="KW-0449">Lipoprotein</keyword>
<sequence length="194" mass="22062">MRVFGSYVSIQTKLTQASFIILLSSLLTACGFQLRGEYSVPEDITAISVTSFDQYSKITRLIKEQLRLNQIDLVSPSKDVPNIHITGESITDRTLSLYQNTRAAEKEVVYEVNYRVTVPNLGSKDFTATMTRSYLDNPLSALAKSAERKLIEDEMREFSAQQMMRQMARLKTEIEEYEEKQLLEDTNTPADAKS</sequence>
<protein>
    <recommendedName>
        <fullName evidence="6">LPS-assembly lipoprotein LptE</fullName>
    </recommendedName>
</protein>
<comment type="caution">
    <text evidence="7">The sequence shown here is derived from an EMBL/GenBank/DDBJ whole genome shotgun (WGS) entry which is preliminary data.</text>
</comment>
<evidence type="ECO:0000256" key="5">
    <source>
        <dbReference type="ARBA" id="ARBA00023288"/>
    </source>
</evidence>
<reference evidence="8" key="1">
    <citation type="submission" date="2014-09" db="EMBL/GenBank/DDBJ databases">
        <title>Vibrio variabilis JCM 19239. (C206) whole genome shotgun sequence.</title>
        <authorList>
            <person name="Sawabe T."/>
            <person name="Meirelles P."/>
            <person name="Nakanishi M."/>
            <person name="Sayaka M."/>
            <person name="Hattori M."/>
            <person name="Ohkuma M."/>
        </authorList>
    </citation>
    <scope>NUCLEOTIDE SEQUENCE [LARGE SCALE GENOMIC DNA]</scope>
    <source>
        <strain evidence="8">JCM 19239</strain>
    </source>
</reference>
<evidence type="ECO:0000256" key="4">
    <source>
        <dbReference type="ARBA" id="ARBA00023237"/>
    </source>
</evidence>
<dbReference type="PANTHER" id="PTHR38098:SF1">
    <property type="entry name" value="LPS-ASSEMBLY LIPOPROTEIN LPTE"/>
    <property type="match status" value="1"/>
</dbReference>
<keyword evidence="4 6" id="KW-0998">Cell outer membrane</keyword>
<keyword evidence="8" id="KW-1185">Reference proteome</keyword>
<keyword evidence="2 6" id="KW-0472">Membrane</keyword>
<evidence type="ECO:0000313" key="8">
    <source>
        <dbReference type="Proteomes" id="UP000029223"/>
    </source>
</evidence>
<dbReference type="Gene3D" id="3.30.160.150">
    <property type="entry name" value="Lipoprotein like domain"/>
    <property type="match status" value="1"/>
</dbReference>
<keyword evidence="3 6" id="KW-0564">Palmitate</keyword>
<comment type="subcellular location">
    <subcellularLocation>
        <location evidence="6">Cell outer membrane</location>
        <topology evidence="6">Lipid-anchor</topology>
    </subcellularLocation>
</comment>
<evidence type="ECO:0000313" key="7">
    <source>
        <dbReference type="EMBL" id="GAL26918.1"/>
    </source>
</evidence>
<evidence type="ECO:0000256" key="6">
    <source>
        <dbReference type="HAMAP-Rule" id="MF_01186"/>
    </source>
</evidence>
<dbReference type="InterPro" id="IPR007485">
    <property type="entry name" value="LPS_assembly_LptE"/>
</dbReference>
<dbReference type="Pfam" id="PF04390">
    <property type="entry name" value="LptE"/>
    <property type="match status" value="1"/>
</dbReference>
<keyword evidence="1 6" id="KW-0732">Signal</keyword>
<gene>
    <name evidence="6" type="primary">lptE</name>
    <name evidence="7" type="ORF">JCM19239_7468</name>
</gene>
<name>A0ABQ0JDT5_9VIBR</name>
<comment type="function">
    <text evidence="6">Together with LptD, is involved in the assembly of lipopolysaccharide (LPS) at the surface of the outer membrane. Required for the proper assembly of LptD. Binds LPS and may serve as the LPS recognition site at the outer membrane.</text>
</comment>
<evidence type="ECO:0000256" key="1">
    <source>
        <dbReference type="ARBA" id="ARBA00022729"/>
    </source>
</evidence>
<evidence type="ECO:0000256" key="3">
    <source>
        <dbReference type="ARBA" id="ARBA00023139"/>
    </source>
</evidence>
<comment type="subunit">
    <text evidence="6">Component of the lipopolysaccharide transport and assembly complex. Interacts with LptD.</text>
</comment>
<accession>A0ABQ0JDT5</accession>
<proteinExistence type="inferred from homology"/>